<reference evidence="2" key="1">
    <citation type="submission" date="2022-01" db="EMBL/GenBank/DDBJ databases">
        <title>Microbacterium eymi and Microbacterium rhizovicinus sp. nov., isolated from the rhizospheric soil of Elymus tsukushiensis, a plant native to the Dokdo Islands, Republic of Korea.</title>
        <authorList>
            <person name="Hwang Y.J."/>
        </authorList>
    </citation>
    <scope>NUCLEOTIDE SEQUENCE</scope>
    <source>
        <strain evidence="2">KUDC0405</strain>
    </source>
</reference>
<keyword evidence="1" id="KW-0472">Membrane</keyword>
<evidence type="ECO:0000256" key="1">
    <source>
        <dbReference type="SAM" id="Phobius"/>
    </source>
</evidence>
<evidence type="ECO:0000313" key="3">
    <source>
        <dbReference type="Proteomes" id="UP001054811"/>
    </source>
</evidence>
<name>A0ABY5NGF6_9MICO</name>
<dbReference type="RefSeq" id="WP_259610796.1">
    <property type="nucleotide sequence ID" value="NZ_CP091139.2"/>
</dbReference>
<keyword evidence="1" id="KW-0812">Transmembrane</keyword>
<organism evidence="2 3">
    <name type="scientific">Microbacterium elymi</name>
    <dbReference type="NCBI Taxonomy" id="2909587"/>
    <lineage>
        <taxon>Bacteria</taxon>
        <taxon>Bacillati</taxon>
        <taxon>Actinomycetota</taxon>
        <taxon>Actinomycetes</taxon>
        <taxon>Micrococcales</taxon>
        <taxon>Microbacteriaceae</taxon>
        <taxon>Microbacterium</taxon>
    </lineage>
</organism>
<keyword evidence="3" id="KW-1185">Reference proteome</keyword>
<evidence type="ECO:0000313" key="2">
    <source>
        <dbReference type="EMBL" id="UUT34282.1"/>
    </source>
</evidence>
<feature type="transmembrane region" description="Helical" evidence="1">
    <location>
        <begin position="155"/>
        <end position="178"/>
    </location>
</feature>
<proteinExistence type="predicted"/>
<feature type="transmembrane region" description="Helical" evidence="1">
    <location>
        <begin position="122"/>
        <end position="143"/>
    </location>
</feature>
<keyword evidence="1" id="KW-1133">Transmembrane helix</keyword>
<dbReference type="Proteomes" id="UP001054811">
    <property type="component" value="Chromosome"/>
</dbReference>
<dbReference type="EMBL" id="CP091139">
    <property type="protein sequence ID" value="UUT34282.1"/>
    <property type="molecule type" value="Genomic_DNA"/>
</dbReference>
<protein>
    <submittedName>
        <fullName evidence="2">Uncharacterized protein</fullName>
    </submittedName>
</protein>
<gene>
    <name evidence="2" type="ORF">L2X98_26785</name>
</gene>
<accession>A0ABY5NGF6</accession>
<sequence length="184" mass="19581">MLDASAFTEVIGILGAHGLAVPPELTAAFRAIATVEGSARVLVPDFELVPAAAAYAQERLVAGRKPDALARAVGDELLGALPIARRLPRRIDDISGQLAAGRLNLNVRLLADRRDRALLREFINLAAITFLAGVFGVMAAMLLTSGGGPEITPTLSLFQVFGYLLVLVSGVLTLRVVFDVLRRR</sequence>